<keyword evidence="8 12" id="KW-0472">Membrane</keyword>
<dbReference type="GeneID" id="20199321"/>
<dbReference type="InterPro" id="IPR001873">
    <property type="entry name" value="ENaC"/>
</dbReference>
<dbReference type="PRINTS" id="PR01078">
    <property type="entry name" value="AMINACHANNEL"/>
</dbReference>
<dbReference type="AlphaFoldDB" id="T1ERX1"/>
<evidence type="ECO:0000313" key="13">
    <source>
        <dbReference type="EMBL" id="ESO02512.1"/>
    </source>
</evidence>
<evidence type="ECO:0000256" key="11">
    <source>
        <dbReference type="RuleBase" id="RU000679"/>
    </source>
</evidence>
<dbReference type="OrthoDB" id="6021021at2759"/>
<feature type="transmembrane region" description="Helical" evidence="12">
    <location>
        <begin position="33"/>
        <end position="53"/>
    </location>
</feature>
<keyword evidence="3 11" id="KW-0894">Sodium channel</keyword>
<evidence type="ECO:0000256" key="3">
    <source>
        <dbReference type="ARBA" id="ARBA00022461"/>
    </source>
</evidence>
<dbReference type="PANTHER" id="PTHR11690">
    <property type="entry name" value="AMILORIDE-SENSITIVE SODIUM CHANNEL-RELATED"/>
    <property type="match status" value="1"/>
</dbReference>
<dbReference type="EMBL" id="AMQM01000918">
    <property type="status" value="NOT_ANNOTATED_CDS"/>
    <property type="molecule type" value="Genomic_DNA"/>
</dbReference>
<evidence type="ECO:0000256" key="10">
    <source>
        <dbReference type="ARBA" id="ARBA00023303"/>
    </source>
</evidence>
<evidence type="ECO:0000256" key="12">
    <source>
        <dbReference type="SAM" id="Phobius"/>
    </source>
</evidence>
<dbReference type="HOGENOM" id="CLU_020415_2_0_1"/>
<keyword evidence="15" id="KW-1185">Reference proteome</keyword>
<name>T1ERX1_HELRO</name>
<comment type="subcellular location">
    <subcellularLocation>
        <location evidence="1">Membrane</location>
        <topology evidence="1">Multi-pass membrane protein</topology>
    </subcellularLocation>
</comment>
<evidence type="ECO:0000256" key="1">
    <source>
        <dbReference type="ARBA" id="ARBA00004141"/>
    </source>
</evidence>
<accession>T1ERX1</accession>
<comment type="similarity">
    <text evidence="11">Belongs to the amiloride-sensitive sodium channel (TC 1.A.6) family.</text>
</comment>
<keyword evidence="6" id="KW-0915">Sodium</keyword>
<evidence type="ECO:0000256" key="6">
    <source>
        <dbReference type="ARBA" id="ARBA00023053"/>
    </source>
</evidence>
<keyword evidence="5 12" id="KW-1133">Transmembrane helix</keyword>
<gene>
    <name evidence="14" type="primary">20199321</name>
    <name evidence="13" type="ORF">HELRODRAFT_161790</name>
</gene>
<dbReference type="PANTHER" id="PTHR11690:SF248">
    <property type="entry name" value="PICKPOCKET 17, ISOFORM A"/>
    <property type="match status" value="1"/>
</dbReference>
<evidence type="ECO:0000256" key="5">
    <source>
        <dbReference type="ARBA" id="ARBA00022989"/>
    </source>
</evidence>
<dbReference type="GO" id="GO:0035725">
    <property type="term" value="P:sodium ion transmembrane transport"/>
    <property type="evidence" value="ECO:0000318"/>
    <property type="project" value="GO_Central"/>
</dbReference>
<reference evidence="13 15" key="2">
    <citation type="journal article" date="2013" name="Nature">
        <title>Insights into bilaterian evolution from three spiralian genomes.</title>
        <authorList>
            <person name="Simakov O."/>
            <person name="Marletaz F."/>
            <person name="Cho S.J."/>
            <person name="Edsinger-Gonzales E."/>
            <person name="Havlak P."/>
            <person name="Hellsten U."/>
            <person name="Kuo D.H."/>
            <person name="Larsson T."/>
            <person name="Lv J."/>
            <person name="Arendt D."/>
            <person name="Savage R."/>
            <person name="Osoegawa K."/>
            <person name="de Jong P."/>
            <person name="Grimwood J."/>
            <person name="Chapman J.A."/>
            <person name="Shapiro H."/>
            <person name="Aerts A."/>
            <person name="Otillar R.P."/>
            <person name="Terry A.Y."/>
            <person name="Boore J.L."/>
            <person name="Grigoriev I.V."/>
            <person name="Lindberg D.R."/>
            <person name="Seaver E.C."/>
            <person name="Weisblat D.A."/>
            <person name="Putnam N.H."/>
            <person name="Rokhsar D.S."/>
        </authorList>
    </citation>
    <scope>NUCLEOTIDE SEQUENCE</scope>
</reference>
<organism evidence="14 15">
    <name type="scientific">Helobdella robusta</name>
    <name type="common">Californian leech</name>
    <dbReference type="NCBI Taxonomy" id="6412"/>
    <lineage>
        <taxon>Eukaryota</taxon>
        <taxon>Metazoa</taxon>
        <taxon>Spiralia</taxon>
        <taxon>Lophotrochozoa</taxon>
        <taxon>Annelida</taxon>
        <taxon>Clitellata</taxon>
        <taxon>Hirudinea</taxon>
        <taxon>Rhynchobdellida</taxon>
        <taxon>Glossiphoniidae</taxon>
        <taxon>Helobdella</taxon>
    </lineage>
</organism>
<dbReference type="EMBL" id="KB096742">
    <property type="protein sequence ID" value="ESO02512.1"/>
    <property type="molecule type" value="Genomic_DNA"/>
</dbReference>
<dbReference type="OMA" id="FMTTITE"/>
<dbReference type="InParanoid" id="T1ERX1"/>
<dbReference type="InterPro" id="IPR020903">
    <property type="entry name" value="ENaC_CS"/>
</dbReference>
<keyword evidence="2 11" id="KW-0813">Transport</keyword>
<evidence type="ECO:0000256" key="2">
    <source>
        <dbReference type="ARBA" id="ARBA00022448"/>
    </source>
</evidence>
<evidence type="ECO:0000256" key="4">
    <source>
        <dbReference type="ARBA" id="ARBA00022692"/>
    </source>
</evidence>
<keyword evidence="9 11" id="KW-0739">Sodium transport</keyword>
<dbReference type="Pfam" id="PF00858">
    <property type="entry name" value="ASC"/>
    <property type="match status" value="1"/>
</dbReference>
<evidence type="ECO:0000313" key="14">
    <source>
        <dbReference type="EnsemblMetazoa" id="HelroP161790"/>
    </source>
</evidence>
<evidence type="ECO:0000256" key="8">
    <source>
        <dbReference type="ARBA" id="ARBA00023136"/>
    </source>
</evidence>
<reference evidence="15" key="1">
    <citation type="submission" date="2012-12" db="EMBL/GenBank/DDBJ databases">
        <authorList>
            <person name="Hellsten U."/>
            <person name="Grimwood J."/>
            <person name="Chapman J.A."/>
            <person name="Shapiro H."/>
            <person name="Aerts A."/>
            <person name="Otillar R.P."/>
            <person name="Terry A.Y."/>
            <person name="Boore J.L."/>
            <person name="Simakov O."/>
            <person name="Marletaz F."/>
            <person name="Cho S.-J."/>
            <person name="Edsinger-Gonzales E."/>
            <person name="Havlak P."/>
            <person name="Kuo D.-H."/>
            <person name="Larsson T."/>
            <person name="Lv J."/>
            <person name="Arendt D."/>
            <person name="Savage R."/>
            <person name="Osoegawa K."/>
            <person name="de Jong P."/>
            <person name="Lindberg D.R."/>
            <person name="Seaver E.C."/>
            <person name="Weisblat D.A."/>
            <person name="Putnam N.H."/>
            <person name="Grigoriev I.V."/>
            <person name="Rokhsar D.S."/>
        </authorList>
    </citation>
    <scope>NUCLEOTIDE SEQUENCE</scope>
</reference>
<keyword evidence="10 11" id="KW-0407">Ion channel</keyword>
<dbReference type="KEGG" id="hro:HELRODRAFT_161790"/>
<feature type="transmembrane region" description="Helical" evidence="12">
    <location>
        <begin position="510"/>
        <end position="534"/>
    </location>
</feature>
<proteinExistence type="inferred from homology"/>
<dbReference type="CTD" id="20199321"/>
<dbReference type="eggNOG" id="KOG4294">
    <property type="taxonomic scope" value="Eukaryota"/>
</dbReference>
<protein>
    <submittedName>
        <fullName evidence="13 14">Uncharacterized protein</fullName>
    </submittedName>
</protein>
<keyword evidence="7 11" id="KW-0406">Ion transport</keyword>
<evidence type="ECO:0000313" key="15">
    <source>
        <dbReference type="Proteomes" id="UP000015101"/>
    </source>
</evidence>
<reference evidence="14" key="3">
    <citation type="submission" date="2015-06" db="UniProtKB">
        <authorList>
            <consortium name="EnsemblMetazoa"/>
        </authorList>
    </citation>
    <scope>IDENTIFICATION</scope>
</reference>
<dbReference type="RefSeq" id="XP_009019920.1">
    <property type="nucleotide sequence ID" value="XM_009021672.1"/>
</dbReference>
<sequence length="547" mass="62672">MVNKNKIVEEVKLFCETVTIRGISRIVKSKQNFVAFTWSLVVMVCSGVLAWQLQSLIVNYFNYPFMTTITEQSEEPVFPTVTVCNLNPILMAKPEYTDILSWSQHLKNVMEATIKTDYDTLMKNVSELSKHDAEDLIKDLESPGGYFSNFPLRNLLDDSDSDTNLIMNYSFNGWDWMRYEPNVTLRSQWDSNYYKCYEIDVRKEEKGSVRSMSLILYINNFPSVVMPGLYQFGGLTSKATGVRIKAHYPGTRGDMKNGLSLSPGTESTFYIQMINRTRLHSPYNKEDCTDQNNFSPDETGHLYSREDCIEYCLQQQVVDQCNCVSIDHLFLKAQLEKVYYKSCGNMSNIGGDYNGPQNASLYYGNGNKLLPDIVKLLTCQKKALQIKSSPCLKKCSAPCSEIRYDYQGLYASWPDVTQHLSVYKSYVKNGMYKTIHPDLFKSYEDLANQKSNGTMNDTEIIKKLNELTLIKKNFLQVNIVFESNKPLLIEDKEMITPETMLSSIGGSLSLWLGITIMTLAELVEFIFNLIFVAFHEKTEKKIQPNQR</sequence>
<dbReference type="Proteomes" id="UP000015101">
    <property type="component" value="Unassembled WGS sequence"/>
</dbReference>
<keyword evidence="4 11" id="KW-0812">Transmembrane</keyword>
<evidence type="ECO:0000256" key="7">
    <source>
        <dbReference type="ARBA" id="ARBA00023065"/>
    </source>
</evidence>
<evidence type="ECO:0000256" key="9">
    <source>
        <dbReference type="ARBA" id="ARBA00023201"/>
    </source>
</evidence>
<dbReference type="GO" id="GO:0015280">
    <property type="term" value="F:ligand-gated sodium channel activity"/>
    <property type="evidence" value="ECO:0000318"/>
    <property type="project" value="GO_Central"/>
</dbReference>
<dbReference type="Gene3D" id="1.10.287.770">
    <property type="entry name" value="YojJ-like"/>
    <property type="match status" value="1"/>
</dbReference>
<dbReference type="GO" id="GO:0005886">
    <property type="term" value="C:plasma membrane"/>
    <property type="evidence" value="ECO:0000318"/>
    <property type="project" value="GO_Central"/>
</dbReference>
<dbReference type="PROSITE" id="PS01206">
    <property type="entry name" value="ASC"/>
    <property type="match status" value="1"/>
</dbReference>
<dbReference type="EnsemblMetazoa" id="HelroT161790">
    <property type="protein sequence ID" value="HelroP161790"/>
    <property type="gene ID" value="HelroG161790"/>
</dbReference>